<organism evidence="1 2">
    <name type="scientific">Dreissena polymorpha</name>
    <name type="common">Zebra mussel</name>
    <name type="synonym">Mytilus polymorpha</name>
    <dbReference type="NCBI Taxonomy" id="45954"/>
    <lineage>
        <taxon>Eukaryota</taxon>
        <taxon>Metazoa</taxon>
        <taxon>Spiralia</taxon>
        <taxon>Lophotrochozoa</taxon>
        <taxon>Mollusca</taxon>
        <taxon>Bivalvia</taxon>
        <taxon>Autobranchia</taxon>
        <taxon>Heteroconchia</taxon>
        <taxon>Euheterodonta</taxon>
        <taxon>Imparidentia</taxon>
        <taxon>Neoheterodontei</taxon>
        <taxon>Myida</taxon>
        <taxon>Dreissenoidea</taxon>
        <taxon>Dreissenidae</taxon>
        <taxon>Dreissena</taxon>
    </lineage>
</organism>
<accession>A0A9D4FAJ9</accession>
<sequence>MNILGYGLHIRQARRDAYKAQDRLDTAHMCGSATWITTGSKAEGLTSYLESDRDSIFVRHDVISLEEGVDSRSVPEETNIFRSCSRISYPGHCRLLLERKGTNICNTLTIALCDDGNGRGLLSSDLYVNQWLNDKPPEDTVLHARAGPSTPDTVRGFAHEDIVDAIYFYCPSILTRWAARHRNWPSPDVVQEIVSLGAFVTPVGVKGSDYEHVEWRICFNTGENSLINNLNDTQDGTAMLVLIIENRLNLGTTDVITQALRRHDYGRG</sequence>
<evidence type="ECO:0000313" key="2">
    <source>
        <dbReference type="Proteomes" id="UP000828390"/>
    </source>
</evidence>
<reference evidence="1" key="2">
    <citation type="submission" date="2020-11" db="EMBL/GenBank/DDBJ databases">
        <authorList>
            <person name="McCartney M.A."/>
            <person name="Auch B."/>
            <person name="Kono T."/>
            <person name="Mallez S."/>
            <person name="Becker A."/>
            <person name="Gohl D.M."/>
            <person name="Silverstein K.A.T."/>
            <person name="Koren S."/>
            <person name="Bechman K.B."/>
            <person name="Herman A."/>
            <person name="Abrahante J.E."/>
            <person name="Garbe J."/>
        </authorList>
    </citation>
    <scope>NUCLEOTIDE SEQUENCE</scope>
    <source>
        <strain evidence="1">Duluth1</strain>
        <tissue evidence="1">Whole animal</tissue>
    </source>
</reference>
<dbReference type="Proteomes" id="UP000828390">
    <property type="component" value="Unassembled WGS sequence"/>
</dbReference>
<gene>
    <name evidence="1" type="ORF">DPMN_146585</name>
</gene>
<dbReference type="AlphaFoldDB" id="A0A9D4FAJ9"/>
<keyword evidence="2" id="KW-1185">Reference proteome</keyword>
<proteinExistence type="predicted"/>
<dbReference type="EMBL" id="JAIWYP010000007">
    <property type="protein sequence ID" value="KAH3793080.1"/>
    <property type="molecule type" value="Genomic_DNA"/>
</dbReference>
<name>A0A9D4FAJ9_DREPO</name>
<evidence type="ECO:0000313" key="1">
    <source>
        <dbReference type="EMBL" id="KAH3793080.1"/>
    </source>
</evidence>
<comment type="caution">
    <text evidence="1">The sequence shown here is derived from an EMBL/GenBank/DDBJ whole genome shotgun (WGS) entry which is preliminary data.</text>
</comment>
<reference evidence="1" key="1">
    <citation type="journal article" date="2019" name="bioRxiv">
        <title>The Genome of the Zebra Mussel, Dreissena polymorpha: A Resource for Invasive Species Research.</title>
        <authorList>
            <person name="McCartney M.A."/>
            <person name="Auch B."/>
            <person name="Kono T."/>
            <person name="Mallez S."/>
            <person name="Zhang Y."/>
            <person name="Obille A."/>
            <person name="Becker A."/>
            <person name="Abrahante J.E."/>
            <person name="Garbe J."/>
            <person name="Badalamenti J.P."/>
            <person name="Herman A."/>
            <person name="Mangelson H."/>
            <person name="Liachko I."/>
            <person name="Sullivan S."/>
            <person name="Sone E.D."/>
            <person name="Koren S."/>
            <person name="Silverstein K.A.T."/>
            <person name="Beckman K.B."/>
            <person name="Gohl D.M."/>
        </authorList>
    </citation>
    <scope>NUCLEOTIDE SEQUENCE</scope>
    <source>
        <strain evidence="1">Duluth1</strain>
        <tissue evidence="1">Whole animal</tissue>
    </source>
</reference>
<protein>
    <submittedName>
        <fullName evidence="1">Uncharacterized protein</fullName>
    </submittedName>
</protein>